<sequence>MTIERGTKPILQRIDITYVRETPPWRQLRFRLGMLLLVVTCALMVALMAVGDYSAFEAGPVTEPHAMFENDCQACHDRSFMPFARLLTMQLDSSTSPSTSDARCRHCHDVGDHFAGQRSTDVRLNPHCATCHQEHEGMAALIDVSDNHCTGCHANLSAIHPETTLANSVVDFETHPPFAIHRDGDQATDPGALFFSHSAHMPKDPEKLALFLGASGLQEGLTCRSCHVPEESGKGFLPISYERDCAACHRNALEFDRARFPGETVPHGSPDLVVGFLQAKYADSIEDEWSATDDGPRFDRSASRRRVDDVVADALGRLSGSDSSPAPSTPTTSLDQAKRMLAGRGGGCRYCHVVVETSEELAELPARWRRNSFDFTPPLDEDVEMVGGKSEEPSDGASTEQSPTKPWPIWRVVDVNIPDTWLPKSDFDHDSHRFLRCQDCHQSVGESHSAADVLMPAIDNCRTCHGESGFARRVRDSCVSCHGYHVHAESKSMRSDGRMLIEAIMDGRYDSDNVEPTRVPTSTSDQP</sequence>
<feature type="domain" description="Cytochrome c7-like" evidence="4">
    <location>
        <begin position="426"/>
        <end position="482"/>
    </location>
</feature>
<organism evidence="5 6">
    <name type="scientific">Kolteria novifilia</name>
    <dbReference type="NCBI Taxonomy" id="2527975"/>
    <lineage>
        <taxon>Bacteria</taxon>
        <taxon>Pseudomonadati</taxon>
        <taxon>Planctomycetota</taxon>
        <taxon>Planctomycetia</taxon>
        <taxon>Kolteriales</taxon>
        <taxon>Kolteriaceae</taxon>
        <taxon>Kolteria</taxon>
    </lineage>
</organism>
<feature type="transmembrane region" description="Helical" evidence="3">
    <location>
        <begin position="30"/>
        <end position="50"/>
    </location>
</feature>
<dbReference type="Pfam" id="PF14522">
    <property type="entry name" value="Cytochrome_C7"/>
    <property type="match status" value="1"/>
</dbReference>
<evidence type="ECO:0000256" key="1">
    <source>
        <dbReference type="ARBA" id="ARBA00022729"/>
    </source>
</evidence>
<accession>A0A518B7X1</accession>
<keyword evidence="6" id="KW-1185">Reference proteome</keyword>
<name>A0A518B7X1_9BACT</name>
<dbReference type="CDD" id="cd08168">
    <property type="entry name" value="Cytochrom_C3"/>
    <property type="match status" value="1"/>
</dbReference>
<keyword evidence="3" id="KW-1133">Transmembrane helix</keyword>
<keyword evidence="3" id="KW-0472">Membrane</keyword>
<dbReference type="Proteomes" id="UP000317093">
    <property type="component" value="Chromosome"/>
</dbReference>
<evidence type="ECO:0000256" key="2">
    <source>
        <dbReference type="SAM" id="MobiDB-lite"/>
    </source>
</evidence>
<dbReference type="InterPro" id="IPR029467">
    <property type="entry name" value="Cyt_c7-like"/>
</dbReference>
<keyword evidence="1" id="KW-0732">Signal</keyword>
<feature type="compositionally biased region" description="Low complexity" evidence="2">
    <location>
        <begin position="319"/>
        <end position="333"/>
    </location>
</feature>
<dbReference type="AlphaFoldDB" id="A0A518B7X1"/>
<dbReference type="KEGG" id="knv:Pan216_39170"/>
<feature type="region of interest" description="Disordered" evidence="2">
    <location>
        <begin position="383"/>
        <end position="405"/>
    </location>
</feature>
<dbReference type="RefSeq" id="WP_145260202.1">
    <property type="nucleotide sequence ID" value="NZ_CP036279.1"/>
</dbReference>
<dbReference type="OrthoDB" id="9814800at2"/>
<evidence type="ECO:0000313" key="6">
    <source>
        <dbReference type="Proteomes" id="UP000317093"/>
    </source>
</evidence>
<gene>
    <name evidence="5" type="ORF">Pan216_39170</name>
</gene>
<feature type="region of interest" description="Disordered" evidence="2">
    <location>
        <begin position="316"/>
        <end position="335"/>
    </location>
</feature>
<dbReference type="InterPro" id="IPR036280">
    <property type="entry name" value="Multihaem_cyt_sf"/>
</dbReference>
<evidence type="ECO:0000313" key="5">
    <source>
        <dbReference type="EMBL" id="QDU63043.1"/>
    </source>
</evidence>
<evidence type="ECO:0000259" key="4">
    <source>
        <dbReference type="Pfam" id="PF14522"/>
    </source>
</evidence>
<keyword evidence="3" id="KW-0812">Transmembrane</keyword>
<dbReference type="SUPFAM" id="SSF48695">
    <property type="entry name" value="Multiheme cytochromes"/>
    <property type="match status" value="1"/>
</dbReference>
<dbReference type="InterPro" id="IPR051829">
    <property type="entry name" value="Multiheme_Cytochr_ET"/>
</dbReference>
<evidence type="ECO:0000256" key="3">
    <source>
        <dbReference type="SAM" id="Phobius"/>
    </source>
</evidence>
<dbReference type="PANTHER" id="PTHR35038">
    <property type="entry name" value="DISSIMILATORY SULFITE REDUCTASE SIRA"/>
    <property type="match status" value="1"/>
</dbReference>
<proteinExistence type="predicted"/>
<protein>
    <submittedName>
        <fullName evidence="5">Doubled CXXCH motif</fullName>
    </submittedName>
</protein>
<reference evidence="5 6" key="1">
    <citation type="submission" date="2019-02" db="EMBL/GenBank/DDBJ databases">
        <title>Deep-cultivation of Planctomycetes and their phenomic and genomic characterization uncovers novel biology.</title>
        <authorList>
            <person name="Wiegand S."/>
            <person name="Jogler M."/>
            <person name="Boedeker C."/>
            <person name="Pinto D."/>
            <person name="Vollmers J."/>
            <person name="Rivas-Marin E."/>
            <person name="Kohn T."/>
            <person name="Peeters S.H."/>
            <person name="Heuer A."/>
            <person name="Rast P."/>
            <person name="Oberbeckmann S."/>
            <person name="Bunk B."/>
            <person name="Jeske O."/>
            <person name="Meyerdierks A."/>
            <person name="Storesund J.E."/>
            <person name="Kallscheuer N."/>
            <person name="Luecker S."/>
            <person name="Lage O.M."/>
            <person name="Pohl T."/>
            <person name="Merkel B.J."/>
            <person name="Hornburger P."/>
            <person name="Mueller R.-W."/>
            <person name="Bruemmer F."/>
            <person name="Labrenz M."/>
            <person name="Spormann A.M."/>
            <person name="Op den Camp H."/>
            <person name="Overmann J."/>
            <person name="Amann R."/>
            <person name="Jetten M.S.M."/>
            <person name="Mascher T."/>
            <person name="Medema M.H."/>
            <person name="Devos D.P."/>
            <person name="Kaster A.-K."/>
            <person name="Ovreas L."/>
            <person name="Rohde M."/>
            <person name="Galperin M.Y."/>
            <person name="Jogler C."/>
        </authorList>
    </citation>
    <scope>NUCLEOTIDE SEQUENCE [LARGE SCALE GENOMIC DNA]</scope>
    <source>
        <strain evidence="5 6">Pan216</strain>
    </source>
</reference>
<dbReference type="EMBL" id="CP036279">
    <property type="protein sequence ID" value="QDU63043.1"/>
    <property type="molecule type" value="Genomic_DNA"/>
</dbReference>
<dbReference type="Gene3D" id="3.90.10.10">
    <property type="entry name" value="Cytochrome C3"/>
    <property type="match status" value="2"/>
</dbReference>